<dbReference type="AlphaFoldDB" id="A0A401PR14"/>
<organism evidence="2 3">
    <name type="scientific">Scyliorhinus torazame</name>
    <name type="common">Cloudy catshark</name>
    <name type="synonym">Catulus torazame</name>
    <dbReference type="NCBI Taxonomy" id="75743"/>
    <lineage>
        <taxon>Eukaryota</taxon>
        <taxon>Metazoa</taxon>
        <taxon>Chordata</taxon>
        <taxon>Craniata</taxon>
        <taxon>Vertebrata</taxon>
        <taxon>Chondrichthyes</taxon>
        <taxon>Elasmobranchii</taxon>
        <taxon>Galeomorphii</taxon>
        <taxon>Galeoidea</taxon>
        <taxon>Carcharhiniformes</taxon>
        <taxon>Scyliorhinidae</taxon>
        <taxon>Scyliorhinus</taxon>
    </lineage>
</organism>
<sequence length="310" mass="33356">MTPNDFALIYSEERVTGQKGGAQTAQLTVFLDRETGMKSKQTPFSSSKACTASEQCQTQDLPAGEGDQTTGTGTSEHSQIQAPAPGEDDQTTGTGTSEHSQIQHPAPEEGDQITGTGTSEHSQSQAPAPGEGDRTTGTGTSEHSQSQAPAPGEGDQTTETGASEHSQIQAPAPGEDSISIITEFSTNSDGCHLIQLTKLYWERLEQAIEEVVNGVSLLLTYETIFSGQEHGKILDLMEKGNRVDSSKLLLNLVMEKGSRARRVMWESFEKMRHGVPKLDKILKEIQERGANSCDDLTSKKGLFTMPSQLS</sequence>
<feature type="non-terminal residue" evidence="2">
    <location>
        <position position="310"/>
    </location>
</feature>
<reference evidence="2 3" key="1">
    <citation type="journal article" date="2018" name="Nat. Ecol. Evol.">
        <title>Shark genomes provide insights into elasmobranch evolution and the origin of vertebrates.</title>
        <authorList>
            <person name="Hara Y"/>
            <person name="Yamaguchi K"/>
            <person name="Onimaru K"/>
            <person name="Kadota M"/>
            <person name="Koyanagi M"/>
            <person name="Keeley SD"/>
            <person name="Tatsumi K"/>
            <person name="Tanaka K"/>
            <person name="Motone F"/>
            <person name="Kageyama Y"/>
            <person name="Nozu R"/>
            <person name="Adachi N"/>
            <person name="Nishimura O"/>
            <person name="Nakagawa R"/>
            <person name="Tanegashima C"/>
            <person name="Kiyatake I"/>
            <person name="Matsumoto R"/>
            <person name="Murakumo K"/>
            <person name="Nishida K"/>
            <person name="Terakita A"/>
            <person name="Kuratani S"/>
            <person name="Sato K"/>
            <person name="Hyodo S Kuraku.S."/>
        </authorList>
    </citation>
    <scope>NUCLEOTIDE SEQUENCE [LARGE SCALE GENOMIC DNA]</scope>
</reference>
<dbReference type="OrthoDB" id="10511617at2759"/>
<proteinExistence type="predicted"/>
<dbReference type="Proteomes" id="UP000288216">
    <property type="component" value="Unassembled WGS sequence"/>
</dbReference>
<gene>
    <name evidence="2" type="ORF">scyTo_0015336</name>
</gene>
<evidence type="ECO:0008006" key="4">
    <source>
        <dbReference type="Google" id="ProtNLM"/>
    </source>
</evidence>
<comment type="caution">
    <text evidence="2">The sequence shown here is derived from an EMBL/GenBank/DDBJ whole genome shotgun (WGS) entry which is preliminary data.</text>
</comment>
<name>A0A401PR14_SCYTO</name>
<feature type="compositionally biased region" description="Polar residues" evidence="1">
    <location>
        <begin position="67"/>
        <end position="81"/>
    </location>
</feature>
<feature type="compositionally biased region" description="Polar residues" evidence="1">
    <location>
        <begin position="38"/>
        <end position="60"/>
    </location>
</feature>
<evidence type="ECO:0000313" key="3">
    <source>
        <dbReference type="Proteomes" id="UP000288216"/>
    </source>
</evidence>
<feature type="compositionally biased region" description="Polar residues" evidence="1">
    <location>
        <begin position="135"/>
        <end position="148"/>
    </location>
</feature>
<feature type="region of interest" description="Disordered" evidence="1">
    <location>
        <begin position="38"/>
        <end position="175"/>
    </location>
</feature>
<dbReference type="STRING" id="75743.A0A401PR14"/>
<accession>A0A401PR14</accession>
<protein>
    <recommendedName>
        <fullName evidence="4">CARD domain-containing protein</fullName>
    </recommendedName>
</protein>
<feature type="compositionally biased region" description="Polar residues" evidence="1">
    <location>
        <begin position="91"/>
        <end position="103"/>
    </location>
</feature>
<dbReference type="EMBL" id="BFAA01008660">
    <property type="protein sequence ID" value="GCB75537.1"/>
    <property type="molecule type" value="Genomic_DNA"/>
</dbReference>
<keyword evidence="3" id="KW-1185">Reference proteome</keyword>
<feature type="compositionally biased region" description="Polar residues" evidence="1">
    <location>
        <begin position="113"/>
        <end position="126"/>
    </location>
</feature>
<evidence type="ECO:0000313" key="2">
    <source>
        <dbReference type="EMBL" id="GCB75537.1"/>
    </source>
</evidence>
<evidence type="ECO:0000256" key="1">
    <source>
        <dbReference type="SAM" id="MobiDB-lite"/>
    </source>
</evidence>
<feature type="compositionally biased region" description="Polar residues" evidence="1">
    <location>
        <begin position="155"/>
        <end position="169"/>
    </location>
</feature>